<dbReference type="EMBL" id="JALLPJ020001180">
    <property type="protein sequence ID" value="KAL3774740.1"/>
    <property type="molecule type" value="Genomic_DNA"/>
</dbReference>
<evidence type="ECO:0000313" key="6">
    <source>
        <dbReference type="EMBL" id="KAL3774740.1"/>
    </source>
</evidence>
<protein>
    <recommendedName>
        <fullName evidence="8">Importin subunit alpha</fullName>
    </recommendedName>
</protein>
<dbReference type="InterPro" id="IPR016024">
    <property type="entry name" value="ARM-type_fold"/>
</dbReference>
<evidence type="ECO:0000256" key="1">
    <source>
        <dbReference type="ARBA" id="ARBA00010394"/>
    </source>
</evidence>
<feature type="region of interest" description="Disordered" evidence="5">
    <location>
        <begin position="183"/>
        <end position="206"/>
    </location>
</feature>
<feature type="compositionally biased region" description="Polar residues" evidence="5">
    <location>
        <begin position="758"/>
        <end position="775"/>
    </location>
</feature>
<evidence type="ECO:0000256" key="2">
    <source>
        <dbReference type="ARBA" id="ARBA00022448"/>
    </source>
</evidence>
<dbReference type="PROSITE" id="PS50176">
    <property type="entry name" value="ARM_REPEAT"/>
    <property type="match status" value="1"/>
</dbReference>
<feature type="region of interest" description="Disordered" evidence="5">
    <location>
        <begin position="704"/>
        <end position="825"/>
    </location>
</feature>
<feature type="compositionally biased region" description="Polar residues" evidence="5">
    <location>
        <begin position="784"/>
        <end position="798"/>
    </location>
</feature>
<evidence type="ECO:0000256" key="3">
    <source>
        <dbReference type="ARBA" id="ARBA00022927"/>
    </source>
</evidence>
<dbReference type="Proteomes" id="UP001530400">
    <property type="component" value="Unassembled WGS sequence"/>
</dbReference>
<evidence type="ECO:0000256" key="5">
    <source>
        <dbReference type="SAM" id="MobiDB-lite"/>
    </source>
</evidence>
<dbReference type="GO" id="GO:0015031">
    <property type="term" value="P:protein transport"/>
    <property type="evidence" value="ECO:0007669"/>
    <property type="project" value="UniProtKB-KW"/>
</dbReference>
<proteinExistence type="inferred from homology"/>
<keyword evidence="2" id="KW-0813">Transport</keyword>
<dbReference type="SUPFAM" id="SSF48371">
    <property type="entry name" value="ARM repeat"/>
    <property type="match status" value="1"/>
</dbReference>
<feature type="repeat" description="ARM" evidence="4">
    <location>
        <begin position="525"/>
        <end position="555"/>
    </location>
</feature>
<feature type="region of interest" description="Disordered" evidence="5">
    <location>
        <begin position="276"/>
        <end position="303"/>
    </location>
</feature>
<dbReference type="SMART" id="SM00185">
    <property type="entry name" value="ARM"/>
    <property type="match status" value="6"/>
</dbReference>
<gene>
    <name evidence="6" type="ORF">ACHAWO_012065</name>
</gene>
<dbReference type="Gene3D" id="1.25.10.10">
    <property type="entry name" value="Leucine-rich Repeat Variant"/>
    <property type="match status" value="1"/>
</dbReference>
<reference evidence="6 7" key="1">
    <citation type="submission" date="2024-10" db="EMBL/GenBank/DDBJ databases">
        <title>Updated reference genomes for cyclostephanoid diatoms.</title>
        <authorList>
            <person name="Roberts W.R."/>
            <person name="Alverson A.J."/>
        </authorList>
    </citation>
    <scope>NUCLEOTIDE SEQUENCE [LARGE SCALE GENOMIC DNA]</scope>
    <source>
        <strain evidence="6 7">AJA010-31</strain>
    </source>
</reference>
<comment type="caution">
    <text evidence="6">The sequence shown here is derived from an EMBL/GenBank/DDBJ whole genome shotgun (WGS) entry which is preliminary data.</text>
</comment>
<name>A0ABD3NFU9_9STRA</name>
<sequence>MAEEAPPDQAQTPQDSLRELNRLLESALRMGGDDTAKNTTNSGSNGSGDAKNEESEEPQQQQQGGEWRLDTARRLGGLLSSELHALQDELDADPTLDYSSNPLLPALARQCRYWIPLLLSWIRQDTTDDDDDAFESSLSLKHRRRRHHSSYSIGRKYVQIESLRALNLLHEWMARCEETEQTITPAPNNKKGTPNACTPSHSLSSPTQKLLLRHPDAVPIVISLLSSPDKSVMEQSAWILGSIASGGLETMSPPSLTCVASAAASAMRSGSENVSVAIGNTNTNTTEEEEKEMNGGKNNKQPSTLTARDAILAAGTMPALLECLDANPDNIELHRVGVWCLSSLIEGRYSTTGGGSGNNPSEKRYNGEEIDIISLLPTLKRLLDMEDWEVLTFACWTLSHVCDGPASNINAVLYSDTPTKKKSTGFFDPDLGLVPRLIELLLHPYPKVVKPALRTIGNVVCAECSDTQNASIPDYTEVILDLNAVPYLRDLVCHENREIQKEACWTLSNIAAGTISQIQAVIDSGVIPPLVELVSDPNTDKEVRSEACWVVLNATSCGSDEQIETLVEEGCVNVLGVLLAEPSMIMMSMEGLERVLQTEEAKDATDLRANNGTSVGLAQRPVIVVCAKLINGVMELNHSSSAAAKRAKRIWDTHFIACALCHGFFSRHRIHDSRFCHECKCHVCCNCDCRVYHLSYQEELWAEDDEKAEAKTKNKKNKNKKKKAAKKKVGPPVKIADDAKNLSEPAKAAAEKSKPDNAGSSSSTKELDASNQSAPPLTADNKNRLASETNEQRSSSRGTIDDDSTSLDAENLGALDEPPENNNEESIDLVSYLQQTGSIIALAKLMDSLYADEELDDEEENVTAEKGPPQQQHINVKGLVSRQ</sequence>
<dbReference type="InterPro" id="IPR000225">
    <property type="entry name" value="Armadillo"/>
</dbReference>
<evidence type="ECO:0000256" key="4">
    <source>
        <dbReference type="PROSITE-ProRule" id="PRU00259"/>
    </source>
</evidence>
<keyword evidence="3" id="KW-0653">Protein transport</keyword>
<feature type="region of interest" description="Disordered" evidence="5">
    <location>
        <begin position="854"/>
        <end position="883"/>
    </location>
</feature>
<evidence type="ECO:0008006" key="8">
    <source>
        <dbReference type="Google" id="ProtNLM"/>
    </source>
</evidence>
<keyword evidence="7" id="KW-1185">Reference proteome</keyword>
<accession>A0ABD3NFU9</accession>
<comment type="similarity">
    <text evidence="1">Belongs to the importin alpha family.</text>
</comment>
<feature type="compositionally biased region" description="Basic residues" evidence="5">
    <location>
        <begin position="713"/>
        <end position="729"/>
    </location>
</feature>
<dbReference type="Pfam" id="PF00514">
    <property type="entry name" value="Arm"/>
    <property type="match status" value="4"/>
</dbReference>
<dbReference type="AlphaFoldDB" id="A0ABD3NFU9"/>
<feature type="region of interest" description="Disordered" evidence="5">
    <location>
        <begin position="24"/>
        <end position="67"/>
    </location>
</feature>
<dbReference type="PANTHER" id="PTHR23316">
    <property type="entry name" value="IMPORTIN ALPHA"/>
    <property type="match status" value="1"/>
</dbReference>
<evidence type="ECO:0000313" key="7">
    <source>
        <dbReference type="Proteomes" id="UP001530400"/>
    </source>
</evidence>
<organism evidence="6 7">
    <name type="scientific">Cyclotella atomus</name>
    <dbReference type="NCBI Taxonomy" id="382360"/>
    <lineage>
        <taxon>Eukaryota</taxon>
        <taxon>Sar</taxon>
        <taxon>Stramenopiles</taxon>
        <taxon>Ochrophyta</taxon>
        <taxon>Bacillariophyta</taxon>
        <taxon>Coscinodiscophyceae</taxon>
        <taxon>Thalassiosirophycidae</taxon>
        <taxon>Stephanodiscales</taxon>
        <taxon>Stephanodiscaceae</taxon>
        <taxon>Cyclotella</taxon>
    </lineage>
</organism>
<dbReference type="InterPro" id="IPR011989">
    <property type="entry name" value="ARM-like"/>
</dbReference>